<gene>
    <name evidence="1" type="ORF">TQ35_003795</name>
</gene>
<evidence type="ECO:0000313" key="1">
    <source>
        <dbReference type="EMBL" id="MCL7343680.1"/>
    </source>
</evidence>
<comment type="caution">
    <text evidence="1">The sequence shown here is derived from an EMBL/GenBank/DDBJ whole genome shotgun (WGS) entry which is preliminary data.</text>
</comment>
<protein>
    <submittedName>
        <fullName evidence="1">Uncharacterized protein</fullName>
    </submittedName>
</protein>
<dbReference type="EMBL" id="JZWS02000002">
    <property type="protein sequence ID" value="MCL7343680.1"/>
    <property type="molecule type" value="Genomic_DNA"/>
</dbReference>
<name>A0AAE3FIZ1_9CREN</name>
<proteinExistence type="predicted"/>
<sequence length="99" mass="11533">MLNLELKTSKSLVAERLRKAKEIMEKRGFKLGVNAIKDLFEVKVEKEGLKYNAVIVFRDFHRFTILDFFAESGGIYLNNIGNFEKIMLGDLGWKQYRLS</sequence>
<reference evidence="1" key="1">
    <citation type="submission" date="2022-05" db="EMBL/GenBank/DDBJ databases">
        <title>Metagenome Sequencing of an Archaeal-Dominated Microbial Community from a Hot Spring at the Los Azufres Geothermal Field, Mexico.</title>
        <authorList>
            <person name="Marin-Paredes R."/>
            <person name="Martinez-Romero E."/>
            <person name="Servin-Garciduenas L.E."/>
        </authorList>
    </citation>
    <scope>NUCLEOTIDE SEQUENCE</scope>
    <source>
        <strain evidence="1">AZ1-454</strain>
    </source>
</reference>
<dbReference type="AlphaFoldDB" id="A0AAE3FIZ1"/>
<organism evidence="1">
    <name type="scientific">Candidatus Aramenus sulfurataquae</name>
    <dbReference type="NCBI Taxonomy" id="1326980"/>
    <lineage>
        <taxon>Archaea</taxon>
        <taxon>Thermoproteota</taxon>
        <taxon>Thermoprotei</taxon>
        <taxon>Sulfolobales</taxon>
        <taxon>Sulfolobaceae</taxon>
        <taxon>Candidatus Aramenus</taxon>
    </lineage>
</organism>
<accession>A0AAE3FIZ1</accession>